<dbReference type="Proteomes" id="UP000626148">
    <property type="component" value="Unassembled WGS sequence"/>
</dbReference>
<keyword evidence="4" id="KW-1185">Reference proteome</keyword>
<organism evidence="3 4">
    <name type="scientific">Saccharospirillum salsuginis</name>
    <dbReference type="NCBI Taxonomy" id="418750"/>
    <lineage>
        <taxon>Bacteria</taxon>
        <taxon>Pseudomonadati</taxon>
        <taxon>Pseudomonadota</taxon>
        <taxon>Gammaproteobacteria</taxon>
        <taxon>Oceanospirillales</taxon>
        <taxon>Saccharospirillaceae</taxon>
        <taxon>Saccharospirillum</taxon>
    </lineage>
</organism>
<keyword evidence="1" id="KW-0808">Transferase</keyword>
<gene>
    <name evidence="3" type="ORF">GCM10007392_06930</name>
</gene>
<accession>A0A918K1J6</accession>
<dbReference type="InterPro" id="IPR041698">
    <property type="entry name" value="Methyltransf_25"/>
</dbReference>
<evidence type="ECO:0000259" key="2">
    <source>
        <dbReference type="Pfam" id="PF13649"/>
    </source>
</evidence>
<protein>
    <submittedName>
        <fullName evidence="3">SAM-dependent methyltransferase</fullName>
    </submittedName>
</protein>
<dbReference type="PANTHER" id="PTHR43861">
    <property type="entry name" value="TRANS-ACONITATE 2-METHYLTRANSFERASE-RELATED"/>
    <property type="match status" value="1"/>
</dbReference>
<evidence type="ECO:0000313" key="4">
    <source>
        <dbReference type="Proteomes" id="UP000626148"/>
    </source>
</evidence>
<dbReference type="AlphaFoldDB" id="A0A918K1J6"/>
<feature type="domain" description="Methyltransferase" evidence="2">
    <location>
        <begin position="34"/>
        <end position="126"/>
    </location>
</feature>
<dbReference type="Gene3D" id="3.40.50.150">
    <property type="entry name" value="Vaccinia Virus protein VP39"/>
    <property type="match status" value="1"/>
</dbReference>
<dbReference type="CDD" id="cd02440">
    <property type="entry name" value="AdoMet_MTases"/>
    <property type="match status" value="1"/>
</dbReference>
<dbReference type="EMBL" id="BMXR01000002">
    <property type="protein sequence ID" value="GGX42911.1"/>
    <property type="molecule type" value="Genomic_DNA"/>
</dbReference>
<sequence>MWDDRYAGDDYVYGTEPNDYLRRQADLFADGARVLCLAEGEGRNAVYLAQRGLNVTAVDSSPVGLAKAGRLADSRGVSIRIEEADLADYSLGHEQWDGIVSIFCHLPPDARRRLHQQVFAALKPGGLFVLEAYRPEQLELGTGGPPNADLMMTEAELRTELEGLHLDEIQSVERPVIEGRGHTGMGAVVQVLGLKV</sequence>
<name>A0A918K1J6_9GAMM</name>
<dbReference type="SUPFAM" id="SSF53335">
    <property type="entry name" value="S-adenosyl-L-methionine-dependent methyltransferases"/>
    <property type="match status" value="1"/>
</dbReference>
<dbReference type="RefSeq" id="WP_189607108.1">
    <property type="nucleotide sequence ID" value="NZ_BMXR01000002.1"/>
</dbReference>
<evidence type="ECO:0000256" key="1">
    <source>
        <dbReference type="ARBA" id="ARBA00022679"/>
    </source>
</evidence>
<reference evidence="3" key="1">
    <citation type="journal article" date="2014" name="Int. J. Syst. Evol. Microbiol.">
        <title>Complete genome sequence of Corynebacterium casei LMG S-19264T (=DSM 44701T), isolated from a smear-ripened cheese.</title>
        <authorList>
            <consortium name="US DOE Joint Genome Institute (JGI-PGF)"/>
            <person name="Walter F."/>
            <person name="Albersmeier A."/>
            <person name="Kalinowski J."/>
            <person name="Ruckert C."/>
        </authorList>
    </citation>
    <scope>NUCLEOTIDE SEQUENCE</scope>
    <source>
        <strain evidence="3">KCTC 22169</strain>
    </source>
</reference>
<dbReference type="PANTHER" id="PTHR43861:SF3">
    <property type="entry name" value="PUTATIVE (AFU_ORTHOLOGUE AFUA_2G14390)-RELATED"/>
    <property type="match status" value="1"/>
</dbReference>
<dbReference type="GO" id="GO:0032259">
    <property type="term" value="P:methylation"/>
    <property type="evidence" value="ECO:0007669"/>
    <property type="project" value="UniProtKB-KW"/>
</dbReference>
<dbReference type="InterPro" id="IPR029063">
    <property type="entry name" value="SAM-dependent_MTases_sf"/>
</dbReference>
<proteinExistence type="predicted"/>
<reference evidence="3" key="2">
    <citation type="submission" date="2020-09" db="EMBL/GenBank/DDBJ databases">
        <authorList>
            <person name="Sun Q."/>
            <person name="Kim S."/>
        </authorList>
    </citation>
    <scope>NUCLEOTIDE SEQUENCE</scope>
    <source>
        <strain evidence="3">KCTC 22169</strain>
    </source>
</reference>
<evidence type="ECO:0000313" key="3">
    <source>
        <dbReference type="EMBL" id="GGX42911.1"/>
    </source>
</evidence>
<keyword evidence="3" id="KW-0489">Methyltransferase</keyword>
<dbReference type="Pfam" id="PF13649">
    <property type="entry name" value="Methyltransf_25"/>
    <property type="match status" value="1"/>
</dbReference>
<dbReference type="GO" id="GO:0008168">
    <property type="term" value="F:methyltransferase activity"/>
    <property type="evidence" value="ECO:0007669"/>
    <property type="project" value="UniProtKB-KW"/>
</dbReference>
<comment type="caution">
    <text evidence="3">The sequence shown here is derived from an EMBL/GenBank/DDBJ whole genome shotgun (WGS) entry which is preliminary data.</text>
</comment>